<protein>
    <submittedName>
        <fullName evidence="2">Uncharacterized protein</fullName>
    </submittedName>
</protein>
<evidence type="ECO:0000313" key="2">
    <source>
        <dbReference type="EMBL" id="KAL3858688.1"/>
    </source>
</evidence>
<gene>
    <name evidence="2" type="ORF">ACJMK2_008950</name>
    <name evidence="3" type="ORF">ACJMK2_008980</name>
</gene>
<dbReference type="Proteomes" id="UP001634394">
    <property type="component" value="Unassembled WGS sequence"/>
</dbReference>
<evidence type="ECO:0000313" key="3">
    <source>
        <dbReference type="EMBL" id="KAL3858719.1"/>
    </source>
</evidence>
<organism evidence="2 4">
    <name type="scientific">Sinanodonta woodiana</name>
    <name type="common">Chinese pond mussel</name>
    <name type="synonym">Anodonta woodiana</name>
    <dbReference type="NCBI Taxonomy" id="1069815"/>
    <lineage>
        <taxon>Eukaryota</taxon>
        <taxon>Metazoa</taxon>
        <taxon>Spiralia</taxon>
        <taxon>Lophotrochozoa</taxon>
        <taxon>Mollusca</taxon>
        <taxon>Bivalvia</taxon>
        <taxon>Autobranchia</taxon>
        <taxon>Heteroconchia</taxon>
        <taxon>Palaeoheterodonta</taxon>
        <taxon>Unionida</taxon>
        <taxon>Unionoidea</taxon>
        <taxon>Unionidae</taxon>
        <taxon>Unioninae</taxon>
        <taxon>Sinanodonta</taxon>
    </lineage>
</organism>
<comment type="caution">
    <text evidence="2">The sequence shown here is derived from an EMBL/GenBank/DDBJ whole genome shotgun (WGS) entry which is preliminary data.</text>
</comment>
<evidence type="ECO:0000313" key="4">
    <source>
        <dbReference type="Proteomes" id="UP001634394"/>
    </source>
</evidence>
<dbReference type="EMBL" id="JBJQND010000012">
    <property type="protein sequence ID" value="KAL3858719.1"/>
    <property type="molecule type" value="Genomic_DNA"/>
</dbReference>
<keyword evidence="4" id="KW-1185">Reference proteome</keyword>
<feature type="compositionally biased region" description="Basic residues" evidence="1">
    <location>
        <begin position="1"/>
        <end position="10"/>
    </location>
</feature>
<name>A0ABD3VDS1_SINWO</name>
<feature type="compositionally biased region" description="Basic and acidic residues" evidence="1">
    <location>
        <begin position="17"/>
        <end position="38"/>
    </location>
</feature>
<reference evidence="2 4" key="1">
    <citation type="submission" date="2024-11" db="EMBL/GenBank/DDBJ databases">
        <title>Chromosome-level genome assembly of the freshwater bivalve Anodonta woodiana.</title>
        <authorList>
            <person name="Chen X."/>
        </authorList>
    </citation>
    <scope>NUCLEOTIDE SEQUENCE [LARGE SCALE GENOMIC DNA]</scope>
    <source>
        <strain evidence="2">MN2024</strain>
        <tissue evidence="2">Gills</tissue>
    </source>
</reference>
<dbReference type="AlphaFoldDB" id="A0ABD3VDS1"/>
<accession>A0ABD3VDS1</accession>
<evidence type="ECO:0000256" key="1">
    <source>
        <dbReference type="SAM" id="MobiDB-lite"/>
    </source>
</evidence>
<feature type="region of interest" description="Disordered" evidence="1">
    <location>
        <begin position="170"/>
        <end position="192"/>
    </location>
</feature>
<proteinExistence type="predicted"/>
<dbReference type="EMBL" id="JBJQND010000012">
    <property type="protein sequence ID" value="KAL3858688.1"/>
    <property type="molecule type" value="Genomic_DNA"/>
</dbReference>
<sequence length="192" mass="22369">MSHSRIRRQKPTQSLFEYERKQTESLKEIKPSDGERRCENGQLDHGVQEEENITLYKHNLRPIDESFETVSDDGRRIKSATVSSDSGLRMEIIKLGQFRRYSAPEIIVDLNRNKIPVNISSESLCGTNISCFYNLWNRSKSPQRLGRGSLPVPKELKLTGQFRDCGCPTRDERRRHRDCKRSLSTERHHHSM</sequence>
<feature type="region of interest" description="Disordered" evidence="1">
    <location>
        <begin position="1"/>
        <end position="38"/>
    </location>
</feature>